<evidence type="ECO:0000256" key="4">
    <source>
        <dbReference type="ARBA" id="ARBA00022679"/>
    </source>
</evidence>
<dbReference type="Pfam" id="PF04095">
    <property type="entry name" value="NAPRTase"/>
    <property type="match status" value="1"/>
</dbReference>
<dbReference type="GO" id="GO:0047280">
    <property type="term" value="F:nicotinamide phosphoribosyltransferase activity"/>
    <property type="evidence" value="ECO:0007669"/>
    <property type="project" value="UniProtKB-EC"/>
</dbReference>
<evidence type="ECO:0000256" key="5">
    <source>
        <dbReference type="ARBA" id="ARBA00035007"/>
    </source>
</evidence>
<sequence length="548" mass="61568">MSLTFRRSWLNAMCAIDFYKLGHRPMYPKNTDFVFSNWTARSTKHFPAVEGFFDGRHLLIGTQGFVTEFMDHLFEDTFFNQPKEIAIDSFLEDIEMATGKAADREWVESLYELRYLPISVKALPEGTQVPAGVPDALFDNTLPGYGHLVNYIETIWSSGNWRTTTVATIALQYRRILEHYAKATGTPLEFVDWQGHDFAFRGLSDPYAAAGQLGHAAVFRGSDTFPVIQYANAYYRPEGKKKFVIGSVQASEHSVMCMGTKGNEEETVRRIFTEVVPDGVCSIVGDTWNYWDFNDMLIKYADEIKSRPADATGLSKVVSRPDSGNPADIICGFPYLSIHHPKMDIAQKITMTQEQGYEYFYSVESDTMFKIVTMAGEFNAVPVEKRAVWGAVEQLWNGFGGTLTPKGYKQLDSHIGVIYGDSITPHRAVEIMERLMEKGFASGNVVLGIGSYTYQYITRDTLGYAIKATAGIVDGELREVFKDPITDDGSKKSATGLISVVDTTEGLKITDKVTLEQYHTNGAMREIFRDGKVILVEDWETIRSRIEV</sequence>
<accession>A0A9E8K1Z6</accession>
<protein>
    <recommendedName>
        <fullName evidence="7">Nicotinamide phosphoribosyltransferase</fullName>
        <ecNumber evidence="6">2.4.2.12</ecNumber>
    </recommendedName>
</protein>
<proteinExistence type="inferred from homology"/>
<dbReference type="Gene3D" id="3.20.20.70">
    <property type="entry name" value="Aldolase class I"/>
    <property type="match status" value="1"/>
</dbReference>
<dbReference type="PANTHER" id="PTHR43816:SF1">
    <property type="entry name" value="NICOTINAMIDE PHOSPHORIBOSYLTRANSFERASE"/>
    <property type="match status" value="1"/>
</dbReference>
<organism evidence="9 10">
    <name type="scientific">Aeromonas phage APT65</name>
    <dbReference type="NCBI Taxonomy" id="2982914"/>
    <lineage>
        <taxon>Viruses</taxon>
        <taxon>Duplodnaviria</taxon>
        <taxon>Heunggongvirae</taxon>
        <taxon>Uroviricota</taxon>
        <taxon>Caudoviricetes</taxon>
        <taxon>Aquaneticvirus</taxon>
        <taxon>Aquaneticvirus ApT65</taxon>
    </lineage>
</organism>
<gene>
    <name evidence="9" type="ORF">APT65_00118</name>
</gene>
<dbReference type="Proteomes" id="UP001163735">
    <property type="component" value="Segment"/>
</dbReference>
<dbReference type="SUPFAM" id="SSF51690">
    <property type="entry name" value="Nicotinate/Quinolinate PRTase C-terminal domain-like"/>
    <property type="match status" value="1"/>
</dbReference>
<dbReference type="InterPro" id="IPR041525">
    <property type="entry name" value="N/Namide_PRibTrfase"/>
</dbReference>
<dbReference type="InterPro" id="IPR036068">
    <property type="entry name" value="Nicotinate_pribotase-like_C"/>
</dbReference>
<keyword evidence="10" id="KW-1185">Reference proteome</keyword>
<evidence type="ECO:0000313" key="9">
    <source>
        <dbReference type="EMBL" id="UZV39721.1"/>
    </source>
</evidence>
<dbReference type="PANTHER" id="PTHR43816">
    <property type="entry name" value="NICOTINAMIDE PHOSPHORIBOSYLTRANSFERASE"/>
    <property type="match status" value="1"/>
</dbReference>
<keyword evidence="3 9" id="KW-0328">Glycosyltransferase</keyword>
<dbReference type="NCBIfam" id="NF006629">
    <property type="entry name" value="PRK09198.1"/>
    <property type="match status" value="1"/>
</dbReference>
<evidence type="ECO:0000256" key="7">
    <source>
        <dbReference type="ARBA" id="ARBA00035036"/>
    </source>
</evidence>
<dbReference type="InterPro" id="IPR013785">
    <property type="entry name" value="Aldolase_TIM"/>
</dbReference>
<dbReference type="EC" id="2.4.2.12" evidence="6"/>
<evidence type="ECO:0000256" key="2">
    <source>
        <dbReference type="ARBA" id="ARBA00022642"/>
    </source>
</evidence>
<evidence type="ECO:0000256" key="3">
    <source>
        <dbReference type="ARBA" id="ARBA00022676"/>
    </source>
</evidence>
<keyword evidence="2" id="KW-0662">Pyridine nucleotide biosynthesis</keyword>
<comment type="similarity">
    <text evidence="1">Belongs to the NAPRTase family.</text>
</comment>
<name>A0A9E8K1Z6_9CAUD</name>
<dbReference type="InterPro" id="IPR016471">
    <property type="entry name" value="Nicotinamide_PRibTrfase"/>
</dbReference>
<dbReference type="EMBL" id="OP491958">
    <property type="protein sequence ID" value="UZV39721.1"/>
    <property type="molecule type" value="Genomic_DNA"/>
</dbReference>
<keyword evidence="4 9" id="KW-0808">Transferase</keyword>
<evidence type="ECO:0000256" key="6">
    <source>
        <dbReference type="ARBA" id="ARBA00035024"/>
    </source>
</evidence>
<evidence type="ECO:0000259" key="8">
    <source>
        <dbReference type="Pfam" id="PF04095"/>
    </source>
</evidence>
<comment type="pathway">
    <text evidence="5">Cofactor biosynthesis; NAD(+) biosynthesis; nicotinamide D-ribonucleotide from 5-phospho-alpha-D-ribose 1-diphosphate and nicotinamide: step 1/1.</text>
</comment>
<feature type="domain" description="Nicotinate/nicotinamide phosphoribosyltransferase" evidence="8">
    <location>
        <begin position="195"/>
        <end position="509"/>
    </location>
</feature>
<dbReference type="GO" id="GO:0009435">
    <property type="term" value="P:NAD+ biosynthetic process"/>
    <property type="evidence" value="ECO:0007669"/>
    <property type="project" value="InterPro"/>
</dbReference>
<evidence type="ECO:0000313" key="10">
    <source>
        <dbReference type="Proteomes" id="UP001163735"/>
    </source>
</evidence>
<evidence type="ECO:0000256" key="1">
    <source>
        <dbReference type="ARBA" id="ARBA00010897"/>
    </source>
</evidence>
<reference evidence="9" key="1">
    <citation type="submission" date="2022-09" db="EMBL/GenBank/DDBJ databases">
        <authorList>
            <person name="Cebeci A."/>
            <person name="Ture M."/>
            <person name="Alemdag M."/>
            <person name="Altinok I."/>
        </authorList>
    </citation>
    <scope>NUCLEOTIDE SEQUENCE</scope>
</reference>